<dbReference type="NCBIfam" id="TIGR03361">
    <property type="entry name" value="VI_Rhs_Vgr"/>
    <property type="match status" value="1"/>
</dbReference>
<dbReference type="InterPro" id="IPR017847">
    <property type="entry name" value="T6SS_RhsGE_Vgr_subset"/>
</dbReference>
<dbReference type="Pfam" id="PF13296">
    <property type="entry name" value="T6SS_Vgr"/>
    <property type="match status" value="1"/>
</dbReference>
<dbReference type="Pfam" id="PF04717">
    <property type="entry name" value="Phage_base_V"/>
    <property type="match status" value="1"/>
</dbReference>
<evidence type="ECO:0000313" key="7">
    <source>
        <dbReference type="Proteomes" id="UP001331561"/>
    </source>
</evidence>
<dbReference type="SUPFAM" id="SSF69255">
    <property type="entry name" value="gp5 N-terminal domain-like"/>
    <property type="match status" value="1"/>
</dbReference>
<evidence type="ECO:0000259" key="3">
    <source>
        <dbReference type="Pfam" id="PF04717"/>
    </source>
</evidence>
<feature type="region of interest" description="Disordered" evidence="2">
    <location>
        <begin position="691"/>
        <end position="710"/>
    </location>
</feature>
<comment type="caution">
    <text evidence="6">The sequence shown here is derived from an EMBL/GenBank/DDBJ whole genome shotgun (WGS) entry which is preliminary data.</text>
</comment>
<dbReference type="Proteomes" id="UP001331561">
    <property type="component" value="Unassembled WGS sequence"/>
</dbReference>
<dbReference type="Pfam" id="PF10106">
    <property type="entry name" value="DUF2345"/>
    <property type="match status" value="1"/>
</dbReference>
<dbReference type="NCBIfam" id="TIGR01646">
    <property type="entry name" value="vgr_GE"/>
    <property type="match status" value="1"/>
</dbReference>
<dbReference type="Gene3D" id="3.55.50.10">
    <property type="entry name" value="Baseplate protein-like domains"/>
    <property type="match status" value="1"/>
</dbReference>
<feature type="domain" description="Gp5/Type VI secretion system Vgr protein OB-fold" evidence="3">
    <location>
        <begin position="486"/>
        <end position="537"/>
    </location>
</feature>
<reference evidence="6 7" key="1">
    <citation type="submission" date="2024-01" db="EMBL/GenBank/DDBJ databases">
        <title>Uliginosibacterium soil sp. nov.</title>
        <authorList>
            <person name="Lv Y."/>
        </authorList>
    </citation>
    <scope>NUCLEOTIDE SEQUENCE [LARGE SCALE GENOMIC DNA]</scope>
    <source>
        <strain evidence="6 7">H3</strain>
    </source>
</reference>
<organism evidence="6 7">
    <name type="scientific">Uliginosibacterium silvisoli</name>
    <dbReference type="NCBI Taxonomy" id="3114758"/>
    <lineage>
        <taxon>Bacteria</taxon>
        <taxon>Pseudomonadati</taxon>
        <taxon>Pseudomonadota</taxon>
        <taxon>Betaproteobacteria</taxon>
        <taxon>Rhodocyclales</taxon>
        <taxon>Zoogloeaceae</taxon>
        <taxon>Uliginosibacterium</taxon>
    </lineage>
</organism>
<dbReference type="SUPFAM" id="SSF69279">
    <property type="entry name" value="Phage tail proteins"/>
    <property type="match status" value="2"/>
</dbReference>
<dbReference type="Pfam" id="PF05954">
    <property type="entry name" value="Phage_GPD"/>
    <property type="match status" value="1"/>
</dbReference>
<dbReference type="Gene3D" id="4.10.220.110">
    <property type="match status" value="1"/>
</dbReference>
<dbReference type="InterPro" id="IPR018769">
    <property type="entry name" value="VgrG2_DUF2345"/>
</dbReference>
<evidence type="ECO:0000256" key="1">
    <source>
        <dbReference type="ARBA" id="ARBA00005558"/>
    </source>
</evidence>
<feature type="compositionally biased region" description="Basic and acidic residues" evidence="2">
    <location>
        <begin position="691"/>
        <end position="701"/>
    </location>
</feature>
<dbReference type="Gene3D" id="2.40.50.230">
    <property type="entry name" value="Gp5 N-terminal domain"/>
    <property type="match status" value="1"/>
</dbReference>
<dbReference type="Gene3D" id="2.30.110.50">
    <property type="match status" value="1"/>
</dbReference>
<feature type="domain" description="DUF2345" evidence="4">
    <location>
        <begin position="709"/>
        <end position="857"/>
    </location>
</feature>
<protein>
    <submittedName>
        <fullName evidence="6">Type VI secretion system Vgr family protein</fullName>
    </submittedName>
</protein>
<sequence length="957" mass="101227">MSGLSASNASFDLAGLGLSLPSRDSFLKALTQQARLLSIVTALPDAALVVERFHGTEAISSCYRFEIDCLSSSAHLELKQLLGEQVSLRLLLADGRSHRSWHGIVLQAAQLGADGGLARYRLTVEPWFACLRQVHNSRIFQDKTAQQIVEEVFAAYPELDYEFRLNEELPVRSLCGQYRETDHDFVVRLFASEGLSFHFEHEQDAPGVAAIDSPASNAEQKHTRHKLVIFDTTHALPECPQAVIRHHRNSSTEGSDCFEHWRTRQAVTTNAVARASWDYRQLIAPAGEFSSTGEAIGGLGDVPVLEDYDGSGAYRHADAAQAERAACLQGQYVELAMQTHVGEGSVRQLAPGQQFTLMRGFGLIDLSQPDAARNRFTVLGITHDAANNLEGNAKGIAGLLGAGSAENGTYRNHAVCANAGLPVVPQPLNKPVVPGFQSAIVVGTENDAAGLGTHSDRDGRIRIQFPWQRGASPLSGGLNHDTERATGKDTNGTWVRVAESFAGPNWGSNFTPRVGSEVIVEFIEGDIDRPIVTHQMYNGDDNPPWPAGEGSSANHPGVIAGMHAPTLDGSGWSQWLIDDATGQLRTRLATSHTASQLNLGYLIHQGPTSSTRGAWRGTGAELRTDGWSVVRAAQGILLSTTARQNGASTQLDSTEAAGQLKAAFDTASRLSDAASQSEADPLTQAGQIDKFRSTIHQKDAPPDGTGTTDREVPSFAAAAILVEGPSSIALASPASTTLFASEHLTATAQADAQLTAQHTASFVAGDAASLYTHTGGINAIAANGPVSIQAHDGPVEILADKTVTVTSSNDSISVLANKKIVLQAGQSSITLEGGNITFACPGNFMVKGGSHAMAGGASAAASLAGLPSGVMGVTKAQLLEKSPYDEQFRAVDKASGEPIAGQPYRIETAEGDVVEGVTDKDGKTQRVKTLDPQGLKLSWLSKDAVASAAANATEQEC</sequence>
<evidence type="ECO:0000256" key="2">
    <source>
        <dbReference type="SAM" id="MobiDB-lite"/>
    </source>
</evidence>
<dbReference type="SUPFAM" id="SSF69349">
    <property type="entry name" value="Phage fibre proteins"/>
    <property type="match status" value="1"/>
</dbReference>
<proteinExistence type="inferred from homology"/>
<gene>
    <name evidence="6" type="ORF">VVD49_00790</name>
</gene>
<accession>A0ABU6JXR1</accession>
<dbReference type="RefSeq" id="WP_327597215.1">
    <property type="nucleotide sequence ID" value="NZ_JAYXHS010000001.1"/>
</dbReference>
<comment type="similarity">
    <text evidence="1">Belongs to the VgrG protein family.</text>
</comment>
<dbReference type="InterPro" id="IPR037026">
    <property type="entry name" value="Vgr_OB-fold_dom_sf"/>
</dbReference>
<feature type="domain" description="Putative type VI secretion system Rhs element associated Vgr" evidence="5">
    <location>
        <begin position="567"/>
        <end position="674"/>
    </location>
</feature>
<keyword evidence="7" id="KW-1185">Reference proteome</keyword>
<dbReference type="InterPro" id="IPR006533">
    <property type="entry name" value="T6SS_Vgr_RhsGE"/>
</dbReference>
<evidence type="ECO:0000259" key="4">
    <source>
        <dbReference type="Pfam" id="PF10106"/>
    </source>
</evidence>
<evidence type="ECO:0000313" key="6">
    <source>
        <dbReference type="EMBL" id="MEC5384233.1"/>
    </source>
</evidence>
<name>A0ABU6JXR1_9RHOO</name>
<evidence type="ECO:0000259" key="5">
    <source>
        <dbReference type="Pfam" id="PF13296"/>
    </source>
</evidence>
<dbReference type="EMBL" id="JAYXHS010000001">
    <property type="protein sequence ID" value="MEC5384233.1"/>
    <property type="molecule type" value="Genomic_DNA"/>
</dbReference>
<dbReference type="InterPro" id="IPR028244">
    <property type="entry name" value="T6SS_Rhs_Vgr_dom"/>
</dbReference>
<dbReference type="InterPro" id="IPR006531">
    <property type="entry name" value="Gp5/Vgr_OB"/>
</dbReference>